<dbReference type="PANTHER" id="PTHR43000">
    <property type="entry name" value="DTDP-D-GLUCOSE 4,6-DEHYDRATASE-RELATED"/>
    <property type="match status" value="1"/>
</dbReference>
<dbReference type="InterPro" id="IPR036291">
    <property type="entry name" value="NAD(P)-bd_dom_sf"/>
</dbReference>
<feature type="non-terminal residue" evidence="2">
    <location>
        <position position="1"/>
    </location>
</feature>
<reference evidence="2" key="1">
    <citation type="journal article" date="2015" name="Nature">
        <title>Complex archaea that bridge the gap between prokaryotes and eukaryotes.</title>
        <authorList>
            <person name="Spang A."/>
            <person name="Saw J.H."/>
            <person name="Jorgensen S.L."/>
            <person name="Zaremba-Niedzwiedzka K."/>
            <person name="Martijn J."/>
            <person name="Lind A.E."/>
            <person name="van Eijk R."/>
            <person name="Schleper C."/>
            <person name="Guy L."/>
            <person name="Ettema T.J."/>
        </authorList>
    </citation>
    <scope>NUCLEOTIDE SEQUENCE</scope>
</reference>
<proteinExistence type="predicted"/>
<dbReference type="AlphaFoldDB" id="A0A0F8XZ56"/>
<comment type="caution">
    <text evidence="2">The sequence shown here is derived from an EMBL/GenBank/DDBJ whole genome shotgun (WGS) entry which is preliminary data.</text>
</comment>
<evidence type="ECO:0000259" key="1">
    <source>
        <dbReference type="Pfam" id="PF16363"/>
    </source>
</evidence>
<dbReference type="Gene3D" id="3.40.50.720">
    <property type="entry name" value="NAD(P)-binding Rossmann-like Domain"/>
    <property type="match status" value="1"/>
</dbReference>
<accession>A0A0F8XZ56</accession>
<name>A0A0F8XZ56_9ZZZZ</name>
<dbReference type="InterPro" id="IPR016040">
    <property type="entry name" value="NAD(P)-bd_dom"/>
</dbReference>
<dbReference type="EMBL" id="LAZR01056363">
    <property type="protein sequence ID" value="KKK74347.1"/>
    <property type="molecule type" value="Genomic_DNA"/>
</dbReference>
<gene>
    <name evidence="2" type="ORF">LCGC14_2884670</name>
</gene>
<dbReference type="SUPFAM" id="SSF51735">
    <property type="entry name" value="NAD(P)-binding Rossmann-fold domains"/>
    <property type="match status" value="1"/>
</dbReference>
<dbReference type="Pfam" id="PF16363">
    <property type="entry name" value="GDP_Man_Dehyd"/>
    <property type="match status" value="1"/>
</dbReference>
<protein>
    <recommendedName>
        <fullName evidence="1">NAD(P)-binding domain-containing protein</fullName>
    </recommendedName>
</protein>
<sequence>DTMFYLLENIGKREKGKWQPITYINMAAACLLYSLKKPLKGFDMEVALCKTMCEAAKRGLIKHIIQISTSEVYGGGNQLTLQSPCLPRTTYAAAKLASDGLVNAYRQLYNIKASIIRPFNTYGPRQENAIIPATIKRILDGKKPIINGDGNQIRDYTYISDMAIQIVDYIDEGRTDDCIMASGHGYTVKEVIERVMKQIEYTGDIEYNNDRIGDVECLVSQQKHDNLVSIEIGINETIRWWRSDESSYLRS</sequence>
<feature type="domain" description="NAD(P)-binding" evidence="1">
    <location>
        <begin position="20"/>
        <end position="208"/>
    </location>
</feature>
<evidence type="ECO:0000313" key="2">
    <source>
        <dbReference type="EMBL" id="KKK74347.1"/>
    </source>
</evidence>
<dbReference type="Gene3D" id="3.90.25.10">
    <property type="entry name" value="UDP-galactose 4-epimerase, domain 1"/>
    <property type="match status" value="1"/>
</dbReference>
<organism evidence="2">
    <name type="scientific">marine sediment metagenome</name>
    <dbReference type="NCBI Taxonomy" id="412755"/>
    <lineage>
        <taxon>unclassified sequences</taxon>
        <taxon>metagenomes</taxon>
        <taxon>ecological metagenomes</taxon>
    </lineage>
</organism>